<evidence type="ECO:0000256" key="7">
    <source>
        <dbReference type="ARBA" id="ARBA00023295"/>
    </source>
</evidence>
<keyword evidence="7 8" id="KW-0326">Glycosidase</keyword>
<evidence type="ECO:0000256" key="8">
    <source>
        <dbReference type="RuleBase" id="RU361168"/>
    </source>
</evidence>
<evidence type="ECO:0000256" key="2">
    <source>
        <dbReference type="ARBA" id="ARBA00009743"/>
    </source>
</evidence>
<comment type="similarity">
    <text evidence="2 8">Belongs to the glycosyl hydrolase 27 family.</text>
</comment>
<keyword evidence="4 9" id="KW-0732">Signal</keyword>
<sequence>MAYLLNKLVTLALFLGSIQALNNGLGLTPAMGWNSWNKYGCNINEQVIKSNAKRMLDLGLDRLGYKYLNIDDCWLLANRDANNHIIVDPIKFPKGMKEMGDFLHSQGLKFGLYNSAGTMTCQRLAGGLTYEQVDALDYASWGVDYFKYDNCYNLDLPGPMRYNAMRDALAKSGRQVYYSLCSWGTDDVWQWGNQTGNSWRTTGDIRNEWKSVVSNYQTNDLHPESAGPGGWNDPDMLEIGNGGLSDSEERSHFALWAFAKAPLIIGCDLTSVKTSSLNILKNKNLIAINQDPLGLQATCILNCVSDIHVIGAQQNGYFAAMVMNWNDDLPQAITLDFALMGASTSINAACKVTDLWSNQPIGTFVGFLNTPVIQPHDNTAYKIVCDAAQ</sequence>
<keyword evidence="6 8" id="KW-1015">Disulfide bond</keyword>
<dbReference type="PANTHER" id="PTHR11452">
    <property type="entry name" value="ALPHA-GALACTOSIDASE/ALPHA-N-ACETYLGALACTOSAMINIDASE"/>
    <property type="match status" value="1"/>
</dbReference>
<dbReference type="PANTHER" id="PTHR11452:SF75">
    <property type="entry name" value="ALPHA-GALACTOSIDASE MEL1"/>
    <property type="match status" value="1"/>
</dbReference>
<dbReference type="Proteomes" id="UP000785679">
    <property type="component" value="Unassembled WGS sequence"/>
</dbReference>
<evidence type="ECO:0000256" key="9">
    <source>
        <dbReference type="SAM" id="SignalP"/>
    </source>
</evidence>
<dbReference type="Pfam" id="PF17801">
    <property type="entry name" value="Melibiase_C"/>
    <property type="match status" value="1"/>
</dbReference>
<dbReference type="GO" id="GO:0005995">
    <property type="term" value="P:melibiose catabolic process"/>
    <property type="evidence" value="ECO:0007669"/>
    <property type="project" value="UniProtKB-ARBA"/>
</dbReference>
<dbReference type="InterPro" id="IPR013780">
    <property type="entry name" value="Glyco_hydro_b"/>
</dbReference>
<dbReference type="PROSITE" id="PS00512">
    <property type="entry name" value="ALPHA_GALACTOSIDASE"/>
    <property type="match status" value="1"/>
</dbReference>
<dbReference type="EMBL" id="RRYP01011138">
    <property type="protein sequence ID" value="TNV77928.1"/>
    <property type="molecule type" value="Genomic_DNA"/>
</dbReference>
<evidence type="ECO:0000256" key="5">
    <source>
        <dbReference type="ARBA" id="ARBA00022801"/>
    </source>
</evidence>
<dbReference type="Gene3D" id="3.20.20.70">
    <property type="entry name" value="Aldolase class I"/>
    <property type="match status" value="1"/>
</dbReference>
<dbReference type="PRINTS" id="PR00740">
    <property type="entry name" value="GLHYDRLASE27"/>
</dbReference>
<comment type="caution">
    <text evidence="11">The sequence shown here is derived from an EMBL/GenBank/DDBJ whole genome shotgun (WGS) entry which is preliminary data.</text>
</comment>
<evidence type="ECO:0000256" key="1">
    <source>
        <dbReference type="ARBA" id="ARBA00001255"/>
    </source>
</evidence>
<dbReference type="InterPro" id="IPR000111">
    <property type="entry name" value="Glyco_hydro_27/36_CS"/>
</dbReference>
<dbReference type="FunFam" id="3.20.20.70:FF:000202">
    <property type="entry name" value="Alpha-galactosidase"/>
    <property type="match status" value="1"/>
</dbReference>
<feature type="signal peptide" evidence="9">
    <location>
        <begin position="1"/>
        <end position="20"/>
    </location>
</feature>
<evidence type="ECO:0000313" key="12">
    <source>
        <dbReference type="Proteomes" id="UP000785679"/>
    </source>
</evidence>
<comment type="catalytic activity">
    <reaction evidence="1 8">
        <text>Hydrolysis of terminal, non-reducing alpha-D-galactose residues in alpha-D-galactosides, including galactose oligosaccharides, galactomannans and galactolipids.</text>
        <dbReference type="EC" id="3.2.1.22"/>
    </reaction>
</comment>
<name>A0A8J8T1D6_HALGN</name>
<evidence type="ECO:0000259" key="10">
    <source>
        <dbReference type="Pfam" id="PF17801"/>
    </source>
</evidence>
<protein>
    <recommendedName>
        <fullName evidence="3 8">Alpha-galactosidase</fullName>
        <ecNumber evidence="3 8">3.2.1.22</ecNumber>
    </recommendedName>
    <alternativeName>
        <fullName evidence="8">Melibiase</fullName>
    </alternativeName>
</protein>
<dbReference type="AlphaFoldDB" id="A0A8J8T1D6"/>
<evidence type="ECO:0000313" key="11">
    <source>
        <dbReference type="EMBL" id="TNV77928.1"/>
    </source>
</evidence>
<dbReference type="GO" id="GO:0004557">
    <property type="term" value="F:alpha-galactosidase activity"/>
    <property type="evidence" value="ECO:0007669"/>
    <property type="project" value="UniProtKB-EC"/>
</dbReference>
<accession>A0A8J8T1D6</accession>
<dbReference type="InterPro" id="IPR041233">
    <property type="entry name" value="Melibiase_C"/>
</dbReference>
<dbReference type="Pfam" id="PF16499">
    <property type="entry name" value="Melibiase_2"/>
    <property type="match status" value="1"/>
</dbReference>
<dbReference type="Gene3D" id="2.60.40.1180">
    <property type="entry name" value="Golgi alpha-mannosidase II"/>
    <property type="match status" value="1"/>
</dbReference>
<dbReference type="InterPro" id="IPR017853">
    <property type="entry name" value="GH"/>
</dbReference>
<dbReference type="SUPFAM" id="SSF51445">
    <property type="entry name" value="(Trans)glycosidases"/>
    <property type="match status" value="1"/>
</dbReference>
<reference evidence="11" key="1">
    <citation type="submission" date="2019-06" db="EMBL/GenBank/DDBJ databases">
        <authorList>
            <person name="Zheng W."/>
        </authorList>
    </citation>
    <scope>NUCLEOTIDE SEQUENCE</scope>
    <source>
        <strain evidence="11">QDHG01</strain>
    </source>
</reference>
<gene>
    <name evidence="11" type="ORF">FGO68_gene2003</name>
</gene>
<evidence type="ECO:0000256" key="4">
    <source>
        <dbReference type="ARBA" id="ARBA00022729"/>
    </source>
</evidence>
<dbReference type="InterPro" id="IPR002241">
    <property type="entry name" value="Glyco_hydro_27"/>
</dbReference>
<organism evidence="11 12">
    <name type="scientific">Halteria grandinella</name>
    <dbReference type="NCBI Taxonomy" id="5974"/>
    <lineage>
        <taxon>Eukaryota</taxon>
        <taxon>Sar</taxon>
        <taxon>Alveolata</taxon>
        <taxon>Ciliophora</taxon>
        <taxon>Intramacronucleata</taxon>
        <taxon>Spirotrichea</taxon>
        <taxon>Stichotrichia</taxon>
        <taxon>Sporadotrichida</taxon>
        <taxon>Halteriidae</taxon>
        <taxon>Halteria</taxon>
    </lineage>
</organism>
<keyword evidence="12" id="KW-1185">Reference proteome</keyword>
<feature type="chain" id="PRO_5035224208" description="Alpha-galactosidase" evidence="9">
    <location>
        <begin position="21"/>
        <end position="389"/>
    </location>
</feature>
<proteinExistence type="inferred from homology"/>
<keyword evidence="5 8" id="KW-0378">Hydrolase</keyword>
<dbReference type="OrthoDB" id="5795902at2759"/>
<dbReference type="InterPro" id="IPR013785">
    <property type="entry name" value="Aldolase_TIM"/>
</dbReference>
<evidence type="ECO:0000256" key="6">
    <source>
        <dbReference type="ARBA" id="ARBA00023157"/>
    </source>
</evidence>
<dbReference type="CDD" id="cd14792">
    <property type="entry name" value="GH27"/>
    <property type="match status" value="1"/>
</dbReference>
<dbReference type="EC" id="3.2.1.22" evidence="3 8"/>
<evidence type="ECO:0000256" key="3">
    <source>
        <dbReference type="ARBA" id="ARBA00012755"/>
    </source>
</evidence>
<dbReference type="SUPFAM" id="SSF51011">
    <property type="entry name" value="Glycosyl hydrolase domain"/>
    <property type="match status" value="1"/>
</dbReference>
<feature type="domain" description="Alpha galactosidase C-terminal" evidence="10">
    <location>
        <begin position="312"/>
        <end position="383"/>
    </location>
</feature>